<dbReference type="GO" id="GO:0035694">
    <property type="term" value="P:mitochondrial protein catabolic process"/>
    <property type="evidence" value="ECO:0007669"/>
    <property type="project" value="InterPro"/>
</dbReference>
<dbReference type="Proteomes" id="UP001152759">
    <property type="component" value="Chromosome 4"/>
</dbReference>
<dbReference type="InterPro" id="IPR031981">
    <property type="entry name" value="MIEAP_C"/>
</dbReference>
<feature type="region of interest" description="Disordered" evidence="14">
    <location>
        <begin position="62"/>
        <end position="82"/>
    </location>
</feature>
<evidence type="ECO:0000256" key="14">
    <source>
        <dbReference type="SAM" id="MobiDB-lite"/>
    </source>
</evidence>
<evidence type="ECO:0000256" key="4">
    <source>
        <dbReference type="ARBA" id="ARBA00008233"/>
    </source>
</evidence>
<organism evidence="16 17">
    <name type="scientific">Bemisia tabaci</name>
    <name type="common">Sweetpotato whitefly</name>
    <name type="synonym">Aleurodes tabaci</name>
    <dbReference type="NCBI Taxonomy" id="7038"/>
    <lineage>
        <taxon>Eukaryota</taxon>
        <taxon>Metazoa</taxon>
        <taxon>Ecdysozoa</taxon>
        <taxon>Arthropoda</taxon>
        <taxon>Hexapoda</taxon>
        <taxon>Insecta</taxon>
        <taxon>Pterygota</taxon>
        <taxon>Neoptera</taxon>
        <taxon>Paraneoptera</taxon>
        <taxon>Hemiptera</taxon>
        <taxon>Sternorrhyncha</taxon>
        <taxon>Aleyrodoidea</taxon>
        <taxon>Aleyrodidae</taxon>
        <taxon>Aleyrodinae</taxon>
        <taxon>Bemisia</taxon>
    </lineage>
</organism>
<evidence type="ECO:0000256" key="12">
    <source>
        <dbReference type="ARBA" id="ARBA00032687"/>
    </source>
</evidence>
<evidence type="ECO:0000256" key="1">
    <source>
        <dbReference type="ARBA" id="ARBA00004294"/>
    </source>
</evidence>
<comment type="similarity">
    <text evidence="4">Belongs to the MIEAP family.</text>
</comment>
<dbReference type="GO" id="GO:0008289">
    <property type="term" value="F:lipid binding"/>
    <property type="evidence" value="ECO:0007669"/>
    <property type="project" value="UniProtKB-KW"/>
</dbReference>
<evidence type="ECO:0000256" key="6">
    <source>
        <dbReference type="ARBA" id="ARBA00022490"/>
    </source>
</evidence>
<evidence type="ECO:0000256" key="5">
    <source>
        <dbReference type="ARBA" id="ARBA00019863"/>
    </source>
</evidence>
<keyword evidence="6" id="KW-0963">Cytoplasm</keyword>
<feature type="compositionally biased region" description="Low complexity" evidence="14">
    <location>
        <begin position="99"/>
        <end position="121"/>
    </location>
</feature>
<evidence type="ECO:0000256" key="3">
    <source>
        <dbReference type="ARBA" id="ARBA00004496"/>
    </source>
</evidence>
<keyword evidence="11" id="KW-0472">Membrane</keyword>
<dbReference type="GO" id="GO:0035695">
    <property type="term" value="P:mitophagy by internal vacuole formation"/>
    <property type="evidence" value="ECO:0007669"/>
    <property type="project" value="TreeGrafter"/>
</dbReference>
<reference evidence="16" key="1">
    <citation type="submission" date="2021-12" db="EMBL/GenBank/DDBJ databases">
        <authorList>
            <person name="King R."/>
        </authorList>
    </citation>
    <scope>NUCLEOTIDE SEQUENCE</scope>
</reference>
<dbReference type="InterPro" id="IPR026169">
    <property type="entry name" value="MIEAP"/>
</dbReference>
<evidence type="ECO:0000256" key="7">
    <source>
        <dbReference type="ARBA" id="ARBA00022787"/>
    </source>
</evidence>
<dbReference type="EMBL" id="OU963865">
    <property type="protein sequence ID" value="CAH0389094.1"/>
    <property type="molecule type" value="Genomic_DNA"/>
</dbReference>
<keyword evidence="9" id="KW-0446">Lipid-binding</keyword>
<evidence type="ECO:0000256" key="11">
    <source>
        <dbReference type="ARBA" id="ARBA00023136"/>
    </source>
</evidence>
<dbReference type="Pfam" id="PF16026">
    <property type="entry name" value="MIEAP"/>
    <property type="match status" value="1"/>
</dbReference>
<keyword evidence="10" id="KW-0496">Mitochondrion</keyword>
<proteinExistence type="inferred from homology"/>
<gene>
    <name evidence="16" type="ORF">BEMITA_LOCUS7959</name>
</gene>
<accession>A0A9P0F4W8</accession>
<dbReference type="GO" id="GO:0005759">
    <property type="term" value="C:mitochondrial matrix"/>
    <property type="evidence" value="ECO:0007669"/>
    <property type="project" value="UniProtKB-SubCell"/>
</dbReference>
<name>A0A9P0F4W8_BEMTA</name>
<evidence type="ECO:0000256" key="10">
    <source>
        <dbReference type="ARBA" id="ARBA00023128"/>
    </source>
</evidence>
<evidence type="ECO:0000259" key="15">
    <source>
        <dbReference type="Pfam" id="PF16026"/>
    </source>
</evidence>
<feature type="region of interest" description="Disordered" evidence="14">
    <location>
        <begin position="1"/>
        <end position="22"/>
    </location>
</feature>
<evidence type="ECO:0000256" key="2">
    <source>
        <dbReference type="ARBA" id="ARBA00004305"/>
    </source>
</evidence>
<comment type="subcellular location">
    <subcellularLocation>
        <location evidence="3">Cytoplasm</location>
    </subcellularLocation>
    <subcellularLocation>
        <location evidence="2">Mitochondrion matrix</location>
    </subcellularLocation>
    <subcellularLocation>
        <location evidence="1">Mitochondrion outer membrane</location>
    </subcellularLocation>
</comment>
<evidence type="ECO:0000256" key="8">
    <source>
        <dbReference type="ARBA" id="ARBA00023054"/>
    </source>
</evidence>
<dbReference type="GO" id="GO:0005741">
    <property type="term" value="C:mitochondrial outer membrane"/>
    <property type="evidence" value="ECO:0007669"/>
    <property type="project" value="UniProtKB-SubCell"/>
</dbReference>
<feature type="coiled-coil region" evidence="13">
    <location>
        <begin position="181"/>
        <end position="215"/>
    </location>
</feature>
<dbReference type="PANTHER" id="PTHR21771:SF1">
    <property type="entry name" value="MITOCHONDRIA-EATING PROTEIN"/>
    <property type="match status" value="1"/>
</dbReference>
<feature type="compositionally biased region" description="Basic and acidic residues" evidence="14">
    <location>
        <begin position="122"/>
        <end position="133"/>
    </location>
</feature>
<sequence length="404" mass="44751">MEVGSQLASGETLEADPPEQAEAEHFIIPPARAEDSTTAPVNGHYKWAAVLELMKEVAEDEDSSDISGYHSDSDSAIMMSGNSPYVSKRARHNFLMRSVRSSSNRSARTNLLLSTGSSSDSPPDRDRERGNSWDWSTEKAMDTVGVSLALPSSEMTCCRNCESRASQQMALPAPVHDDRELVALQAELDNTKAELEKATKKLDNITKQQAQAQSSKELSRERLVRCYANLYSQARVDALDSLDKLPQLRDASELKSKILFSVVVLAFRSAQTMLGHKKESVKRLLLNPAPPSSAHTELEAAVSTFLRKTVDTFDLGHSIDEVSSQLWATLYDYPSLKCCNGLIQYIRDSVRLAWALVNQRVFKKDIHVRYHASNTESAQVRTYLWPALLEGPAGPCVHKAVVIT</sequence>
<dbReference type="PANTHER" id="PTHR21771">
    <property type="entry name" value="MITOCHONDRIA-EATING PROTEIN-RELATED"/>
    <property type="match status" value="1"/>
</dbReference>
<evidence type="ECO:0000256" key="9">
    <source>
        <dbReference type="ARBA" id="ARBA00023121"/>
    </source>
</evidence>
<evidence type="ECO:0000313" key="16">
    <source>
        <dbReference type="EMBL" id="CAH0389094.1"/>
    </source>
</evidence>
<feature type="domain" description="Mitochondria-eating protein C-terminal" evidence="15">
    <location>
        <begin position="220"/>
        <end position="404"/>
    </location>
</feature>
<protein>
    <recommendedName>
        <fullName evidence="5">Mitochondria-eating protein</fullName>
    </recommendedName>
    <alternativeName>
        <fullName evidence="12">Spermatogenesis-associated protein 18</fullName>
    </alternativeName>
</protein>
<evidence type="ECO:0000313" key="17">
    <source>
        <dbReference type="Proteomes" id="UP001152759"/>
    </source>
</evidence>
<dbReference type="AlphaFoldDB" id="A0A9P0F4W8"/>
<keyword evidence="7" id="KW-1000">Mitochondrion outer membrane</keyword>
<keyword evidence="8 13" id="KW-0175">Coiled coil</keyword>
<evidence type="ECO:0000256" key="13">
    <source>
        <dbReference type="SAM" id="Coils"/>
    </source>
</evidence>
<keyword evidence="17" id="KW-1185">Reference proteome</keyword>
<feature type="region of interest" description="Disordered" evidence="14">
    <location>
        <begin position="99"/>
        <end position="133"/>
    </location>
</feature>